<accession>A0ABU3DMQ9</accession>
<feature type="transmembrane region" description="Helical" evidence="1">
    <location>
        <begin position="128"/>
        <end position="144"/>
    </location>
</feature>
<dbReference type="EMBL" id="JAVRHN010000001">
    <property type="protein sequence ID" value="MDT0684990.1"/>
    <property type="molecule type" value="Genomic_DNA"/>
</dbReference>
<sequence>MYLYLLMLLIGIVLAVHLAMNSEVGSILQNPEMGNAVFWCIGAITAIIIGFTHWDIGVFSKMSEVPIWLFAAGAIGAALVFGIAWIIPQIGAAPAFVLMICGQVIAGLVMSHFGLLGAPVEPISITKILGALLMIGGVSLVTFSK</sequence>
<evidence type="ECO:0000256" key="1">
    <source>
        <dbReference type="SAM" id="Phobius"/>
    </source>
</evidence>
<dbReference type="PANTHER" id="PTHR34821:SF2">
    <property type="entry name" value="INNER MEMBRANE PROTEIN YDCZ"/>
    <property type="match status" value="1"/>
</dbReference>
<comment type="caution">
    <text evidence="2">The sequence shown here is derived from an EMBL/GenBank/DDBJ whole genome shotgun (WGS) entry which is preliminary data.</text>
</comment>
<dbReference type="Pfam" id="PF04657">
    <property type="entry name" value="DMT_YdcZ"/>
    <property type="match status" value="1"/>
</dbReference>
<evidence type="ECO:0000313" key="3">
    <source>
        <dbReference type="Proteomes" id="UP001253848"/>
    </source>
</evidence>
<reference evidence="2 3" key="1">
    <citation type="submission" date="2023-09" db="EMBL/GenBank/DDBJ databases">
        <authorList>
            <person name="Rey-Velasco X."/>
        </authorList>
    </citation>
    <scope>NUCLEOTIDE SEQUENCE [LARGE SCALE GENOMIC DNA]</scope>
    <source>
        <strain evidence="2 3">F225</strain>
    </source>
</reference>
<keyword evidence="1" id="KW-0812">Transmembrane</keyword>
<dbReference type="InterPro" id="IPR006750">
    <property type="entry name" value="YdcZ"/>
</dbReference>
<evidence type="ECO:0000313" key="2">
    <source>
        <dbReference type="EMBL" id="MDT0684990.1"/>
    </source>
</evidence>
<keyword evidence="1" id="KW-0472">Membrane</keyword>
<keyword evidence="1" id="KW-1133">Transmembrane helix</keyword>
<organism evidence="2 3">
    <name type="scientific">Autumnicola psychrophila</name>
    <dbReference type="NCBI Taxonomy" id="3075592"/>
    <lineage>
        <taxon>Bacteria</taxon>
        <taxon>Pseudomonadati</taxon>
        <taxon>Bacteroidota</taxon>
        <taxon>Flavobacteriia</taxon>
        <taxon>Flavobacteriales</taxon>
        <taxon>Flavobacteriaceae</taxon>
        <taxon>Autumnicola</taxon>
    </lineage>
</organism>
<protein>
    <submittedName>
        <fullName evidence="2">DMT family transporter</fullName>
    </submittedName>
</protein>
<name>A0ABU3DMQ9_9FLAO</name>
<feature type="transmembrane region" description="Helical" evidence="1">
    <location>
        <begin position="36"/>
        <end position="54"/>
    </location>
</feature>
<dbReference type="PANTHER" id="PTHR34821">
    <property type="entry name" value="INNER MEMBRANE PROTEIN YDCZ"/>
    <property type="match status" value="1"/>
</dbReference>
<dbReference type="Proteomes" id="UP001253848">
    <property type="component" value="Unassembled WGS sequence"/>
</dbReference>
<proteinExistence type="predicted"/>
<keyword evidence="3" id="KW-1185">Reference proteome</keyword>
<dbReference type="RefSeq" id="WP_311498430.1">
    <property type="nucleotide sequence ID" value="NZ_JAVRHN010000001.1"/>
</dbReference>
<feature type="transmembrane region" description="Helical" evidence="1">
    <location>
        <begin position="93"/>
        <end position="116"/>
    </location>
</feature>
<gene>
    <name evidence="2" type="ORF">RM541_01340</name>
</gene>
<feature type="transmembrane region" description="Helical" evidence="1">
    <location>
        <begin position="66"/>
        <end position="87"/>
    </location>
</feature>